<dbReference type="GO" id="GO:0051213">
    <property type="term" value="F:dioxygenase activity"/>
    <property type="evidence" value="ECO:0007669"/>
    <property type="project" value="UniProtKB-KW"/>
</dbReference>
<sequence>MKMTGLTEFGLGLRIEGFSPDDSGSGSLAGSTLRALLREFGVLHLVGFPDDNDVYGAFARRFGRPEEVFPPEHRVPGHPCIRLQTNVRGLGANAGGQYWHADGSFAQPPTSVTLLYCQEAPAEEGETLFADMRAAYRALPDQVRQTVSGLRGSYPCREIASRDMDRAVAMRTVTLSEQDRRRQLDQLSDFTRPLVSEDPETGRSALRLNQHWLRDIEGLAAAESAELLRLLYDTATDVSRVHRHRWTEGDLLVWDNASVLHKAVPAAAGLRKITRRITIAGEP</sequence>
<evidence type="ECO:0000313" key="8">
    <source>
        <dbReference type="EMBL" id="KUN61407.1"/>
    </source>
</evidence>
<proteinExistence type="inferred from homology"/>
<keyword evidence="6" id="KW-0408">Iron</keyword>
<evidence type="ECO:0000256" key="1">
    <source>
        <dbReference type="ARBA" id="ARBA00001954"/>
    </source>
</evidence>
<comment type="similarity">
    <text evidence="2">Belongs to the TfdA dioxygenase family.</text>
</comment>
<accession>A0A101RTE8</accession>
<organism evidence="8 9">
    <name type="scientific">Streptomyces canus</name>
    <dbReference type="NCBI Taxonomy" id="58343"/>
    <lineage>
        <taxon>Bacteria</taxon>
        <taxon>Bacillati</taxon>
        <taxon>Actinomycetota</taxon>
        <taxon>Actinomycetes</taxon>
        <taxon>Kitasatosporales</taxon>
        <taxon>Streptomycetaceae</taxon>
        <taxon>Streptomyces</taxon>
        <taxon>Streptomyces aurantiacus group</taxon>
    </lineage>
</organism>
<dbReference type="PANTHER" id="PTHR43779">
    <property type="entry name" value="DIOXYGENASE RV0097-RELATED"/>
    <property type="match status" value="1"/>
</dbReference>
<dbReference type="Pfam" id="PF02668">
    <property type="entry name" value="TauD"/>
    <property type="match status" value="1"/>
</dbReference>
<dbReference type="AlphaFoldDB" id="A0A101RTE8"/>
<gene>
    <name evidence="8" type="ORF">AQJ46_36780</name>
</gene>
<name>A0A101RTE8_9ACTN</name>
<keyword evidence="3" id="KW-0479">Metal-binding</keyword>
<dbReference type="GO" id="GO:0046872">
    <property type="term" value="F:metal ion binding"/>
    <property type="evidence" value="ECO:0007669"/>
    <property type="project" value="UniProtKB-KW"/>
</dbReference>
<reference evidence="8 9" key="1">
    <citation type="submission" date="2015-10" db="EMBL/GenBank/DDBJ databases">
        <title>Draft genome sequence of Streptomyces canus DSM 40017, type strain for the species Streptomyces canus.</title>
        <authorList>
            <person name="Ruckert C."/>
            <person name="Winkler A."/>
            <person name="Kalinowski J."/>
            <person name="Kampfer P."/>
            <person name="Glaeser S."/>
        </authorList>
    </citation>
    <scope>NUCLEOTIDE SEQUENCE [LARGE SCALE GENOMIC DNA]</scope>
    <source>
        <strain evidence="8 9">DSM 40017</strain>
    </source>
</reference>
<dbReference type="STRING" id="58343.AQJ46_36780"/>
<evidence type="ECO:0000256" key="6">
    <source>
        <dbReference type="ARBA" id="ARBA00023004"/>
    </source>
</evidence>
<dbReference type="InterPro" id="IPR042098">
    <property type="entry name" value="TauD-like_sf"/>
</dbReference>
<dbReference type="EMBL" id="LMWU01000041">
    <property type="protein sequence ID" value="KUN61407.1"/>
    <property type="molecule type" value="Genomic_DNA"/>
</dbReference>
<evidence type="ECO:0000256" key="3">
    <source>
        <dbReference type="ARBA" id="ARBA00022723"/>
    </source>
</evidence>
<comment type="caution">
    <text evidence="8">The sequence shown here is derived from an EMBL/GenBank/DDBJ whole genome shotgun (WGS) entry which is preliminary data.</text>
</comment>
<feature type="domain" description="TauD/TfdA-like" evidence="7">
    <location>
        <begin position="30"/>
        <end position="275"/>
    </location>
</feature>
<keyword evidence="4" id="KW-0223">Dioxygenase</keyword>
<dbReference type="PANTHER" id="PTHR43779:SF3">
    <property type="entry name" value="(3R)-3-[(CARBOXYMETHYL)AMINO]FATTY ACID OXYGENASE_DECARBOXYLASE"/>
    <property type="match status" value="1"/>
</dbReference>
<evidence type="ECO:0000256" key="4">
    <source>
        <dbReference type="ARBA" id="ARBA00022964"/>
    </source>
</evidence>
<evidence type="ECO:0000256" key="2">
    <source>
        <dbReference type="ARBA" id="ARBA00005896"/>
    </source>
</evidence>
<dbReference type="InterPro" id="IPR003819">
    <property type="entry name" value="TauD/TfdA-like"/>
</dbReference>
<comment type="cofactor">
    <cofactor evidence="1">
        <name>Fe(2+)</name>
        <dbReference type="ChEBI" id="CHEBI:29033"/>
    </cofactor>
</comment>
<dbReference type="RefSeq" id="WP_059209676.1">
    <property type="nucleotide sequence ID" value="NZ_KQ948669.1"/>
</dbReference>
<evidence type="ECO:0000256" key="5">
    <source>
        <dbReference type="ARBA" id="ARBA00023002"/>
    </source>
</evidence>
<evidence type="ECO:0000313" key="9">
    <source>
        <dbReference type="Proteomes" id="UP000053669"/>
    </source>
</evidence>
<dbReference type="Proteomes" id="UP000053669">
    <property type="component" value="Unassembled WGS sequence"/>
</dbReference>
<dbReference type="SUPFAM" id="SSF51197">
    <property type="entry name" value="Clavaminate synthase-like"/>
    <property type="match status" value="1"/>
</dbReference>
<keyword evidence="5" id="KW-0560">Oxidoreductase</keyword>
<dbReference type="Gene3D" id="3.60.130.10">
    <property type="entry name" value="Clavaminate synthase-like"/>
    <property type="match status" value="1"/>
</dbReference>
<evidence type="ECO:0000259" key="7">
    <source>
        <dbReference type="Pfam" id="PF02668"/>
    </source>
</evidence>
<protein>
    <recommendedName>
        <fullName evidence="7">TauD/TfdA-like domain-containing protein</fullName>
    </recommendedName>
</protein>
<dbReference type="InterPro" id="IPR051178">
    <property type="entry name" value="TfdA_dioxygenase"/>
</dbReference>